<proteinExistence type="inferred from homology"/>
<evidence type="ECO:0000256" key="1">
    <source>
        <dbReference type="ARBA" id="ARBA00004613"/>
    </source>
</evidence>
<evidence type="ECO:0008006" key="12">
    <source>
        <dbReference type="Google" id="ProtNLM"/>
    </source>
</evidence>
<dbReference type="HOGENOM" id="CLU_182511_2_0_1"/>
<keyword evidence="7" id="KW-0611">Plant defense</keyword>
<evidence type="ECO:0000256" key="2">
    <source>
        <dbReference type="ARBA" id="ARBA00006722"/>
    </source>
</evidence>
<keyword evidence="3" id="KW-0964">Secreted</keyword>
<keyword evidence="11" id="KW-1185">Reference proteome</keyword>
<dbReference type="Gramene" id="Bo4g101530.1">
    <property type="protein sequence ID" value="Bo4g101530.1"/>
    <property type="gene ID" value="Bo4g101530"/>
</dbReference>
<feature type="signal peptide" evidence="9">
    <location>
        <begin position="1"/>
        <end position="25"/>
    </location>
</feature>
<comment type="subcellular location">
    <subcellularLocation>
        <location evidence="1">Secreted</location>
    </subcellularLocation>
</comment>
<dbReference type="PANTHER" id="PTHR33830:SF10">
    <property type="entry name" value="DEFENSIN-LIKE PROTEIN 122-RELATED"/>
    <property type="match status" value="1"/>
</dbReference>
<evidence type="ECO:0000256" key="7">
    <source>
        <dbReference type="ARBA" id="ARBA00022821"/>
    </source>
</evidence>
<accession>A0A0D3BWI0</accession>
<keyword evidence="8" id="KW-1015">Disulfide bond</keyword>
<reference evidence="10" key="2">
    <citation type="submission" date="2015-03" db="UniProtKB">
        <authorList>
            <consortium name="EnsemblPlants"/>
        </authorList>
    </citation>
    <scope>IDENTIFICATION</scope>
</reference>
<comment type="similarity">
    <text evidence="2">Belongs to the DEFL family.</text>
</comment>
<protein>
    <recommendedName>
        <fullName evidence="12">Knottin scorpion toxin-like domain-containing protein</fullName>
    </recommendedName>
</protein>
<dbReference type="GO" id="GO:0050832">
    <property type="term" value="P:defense response to fungus"/>
    <property type="evidence" value="ECO:0007669"/>
    <property type="project" value="UniProtKB-KW"/>
</dbReference>
<evidence type="ECO:0000256" key="3">
    <source>
        <dbReference type="ARBA" id="ARBA00022525"/>
    </source>
</evidence>
<dbReference type="GO" id="GO:0031640">
    <property type="term" value="P:killing of cells of another organism"/>
    <property type="evidence" value="ECO:0007669"/>
    <property type="project" value="UniProtKB-KW"/>
</dbReference>
<evidence type="ECO:0000256" key="8">
    <source>
        <dbReference type="ARBA" id="ARBA00023157"/>
    </source>
</evidence>
<evidence type="ECO:0000256" key="9">
    <source>
        <dbReference type="SAM" id="SignalP"/>
    </source>
</evidence>
<evidence type="ECO:0000256" key="5">
    <source>
        <dbReference type="ARBA" id="ARBA00022577"/>
    </source>
</evidence>
<dbReference type="InterPro" id="IPR010851">
    <property type="entry name" value="DEFL"/>
</dbReference>
<dbReference type="Proteomes" id="UP000032141">
    <property type="component" value="Chromosome C4"/>
</dbReference>
<dbReference type="Pfam" id="PF07333">
    <property type="entry name" value="SLR1-BP"/>
    <property type="match status" value="1"/>
</dbReference>
<keyword evidence="4" id="KW-0929">Antimicrobial</keyword>
<sequence length="73" mass="8313">MTRANVLALCMVVLVLGMIMEETEGQEWCHDYMTGKQKCEAQHCAAQCKRKWKGVGRCMPSSTQCLCTFKCNY</sequence>
<reference evidence="10 11" key="1">
    <citation type="journal article" date="2014" name="Genome Biol.">
        <title>Transcriptome and methylome profiling reveals relics of genome dominance in the mesopolyploid Brassica oleracea.</title>
        <authorList>
            <person name="Parkin I.A."/>
            <person name="Koh C."/>
            <person name="Tang H."/>
            <person name="Robinson S.J."/>
            <person name="Kagale S."/>
            <person name="Clarke W.E."/>
            <person name="Town C.D."/>
            <person name="Nixon J."/>
            <person name="Krishnakumar V."/>
            <person name="Bidwell S.L."/>
            <person name="Denoeud F."/>
            <person name="Belcram H."/>
            <person name="Links M.G."/>
            <person name="Just J."/>
            <person name="Clarke C."/>
            <person name="Bender T."/>
            <person name="Huebert T."/>
            <person name="Mason A.S."/>
            <person name="Pires J.C."/>
            <person name="Barker G."/>
            <person name="Moore J."/>
            <person name="Walley P.G."/>
            <person name="Manoli S."/>
            <person name="Batley J."/>
            <person name="Edwards D."/>
            <person name="Nelson M.N."/>
            <person name="Wang X."/>
            <person name="Paterson A.H."/>
            <person name="King G."/>
            <person name="Bancroft I."/>
            <person name="Chalhoub B."/>
            <person name="Sharpe A.G."/>
        </authorList>
    </citation>
    <scope>NUCLEOTIDE SEQUENCE</scope>
    <source>
        <strain evidence="10 11">cv. TO1000</strain>
    </source>
</reference>
<dbReference type="SMR" id="A0A0D3BWI0"/>
<evidence type="ECO:0000313" key="10">
    <source>
        <dbReference type="EnsemblPlants" id="Bo4g101530.1"/>
    </source>
</evidence>
<evidence type="ECO:0000256" key="4">
    <source>
        <dbReference type="ARBA" id="ARBA00022529"/>
    </source>
</evidence>
<dbReference type="EnsemblPlants" id="Bo4g101530.1">
    <property type="protein sequence ID" value="Bo4g101530.1"/>
    <property type="gene ID" value="Bo4g101530"/>
</dbReference>
<dbReference type="GO" id="GO:0005576">
    <property type="term" value="C:extracellular region"/>
    <property type="evidence" value="ECO:0007669"/>
    <property type="project" value="UniProtKB-SubCell"/>
</dbReference>
<evidence type="ECO:0000313" key="11">
    <source>
        <dbReference type="Proteomes" id="UP000032141"/>
    </source>
</evidence>
<evidence type="ECO:0000256" key="6">
    <source>
        <dbReference type="ARBA" id="ARBA00022729"/>
    </source>
</evidence>
<keyword evidence="5" id="KW-0295">Fungicide</keyword>
<keyword evidence="6 9" id="KW-0732">Signal</keyword>
<dbReference type="AlphaFoldDB" id="A0A0D3BWI0"/>
<organism evidence="10 11">
    <name type="scientific">Brassica oleracea var. oleracea</name>
    <dbReference type="NCBI Taxonomy" id="109376"/>
    <lineage>
        <taxon>Eukaryota</taxon>
        <taxon>Viridiplantae</taxon>
        <taxon>Streptophyta</taxon>
        <taxon>Embryophyta</taxon>
        <taxon>Tracheophyta</taxon>
        <taxon>Spermatophyta</taxon>
        <taxon>Magnoliopsida</taxon>
        <taxon>eudicotyledons</taxon>
        <taxon>Gunneridae</taxon>
        <taxon>Pentapetalae</taxon>
        <taxon>rosids</taxon>
        <taxon>malvids</taxon>
        <taxon>Brassicales</taxon>
        <taxon>Brassicaceae</taxon>
        <taxon>Brassiceae</taxon>
        <taxon>Brassica</taxon>
    </lineage>
</organism>
<dbReference type="OMA" id="CKDKCAS"/>
<name>A0A0D3BWI0_BRAOL</name>
<feature type="chain" id="PRO_5002273371" description="Knottin scorpion toxin-like domain-containing protein" evidence="9">
    <location>
        <begin position="26"/>
        <end position="73"/>
    </location>
</feature>
<dbReference type="PANTHER" id="PTHR33830">
    <property type="entry name" value="DEFENSIN-LIKE PROTEIN 184-RELATED"/>
    <property type="match status" value="1"/>
</dbReference>